<feature type="region of interest" description="Disordered" evidence="1">
    <location>
        <begin position="17"/>
        <end position="38"/>
    </location>
</feature>
<dbReference type="Proteomes" id="UP000023435">
    <property type="component" value="Unassembled WGS sequence"/>
</dbReference>
<comment type="caution">
    <text evidence="2">The sequence shown here is derived from an EMBL/GenBank/DDBJ whole genome shotgun (WGS) entry which is preliminary data.</text>
</comment>
<evidence type="ECO:0000313" key="2">
    <source>
        <dbReference type="EMBL" id="KWS07190.1"/>
    </source>
</evidence>
<gene>
    <name evidence="2" type="ORF">AZ78_4751</name>
</gene>
<proteinExistence type="predicted"/>
<reference evidence="2 3" key="1">
    <citation type="journal article" date="2014" name="Genome Announc.">
        <title>Draft Genome Sequence of Lysobacter capsici AZ78, a Bacterium Antagonistic to Plant-Pathogenic Oomycetes.</title>
        <authorList>
            <person name="Puopolo G."/>
            <person name="Sonego P."/>
            <person name="Engelen K."/>
            <person name="Pertot I."/>
        </authorList>
    </citation>
    <scope>NUCLEOTIDE SEQUENCE [LARGE SCALE GENOMIC DNA]</scope>
    <source>
        <strain evidence="2 3">AZ78</strain>
    </source>
</reference>
<protein>
    <submittedName>
        <fullName evidence="2">Uncharacterized protein</fullName>
    </submittedName>
</protein>
<accession>A0A120AI51</accession>
<keyword evidence="3" id="KW-1185">Reference proteome</keyword>
<evidence type="ECO:0000256" key="1">
    <source>
        <dbReference type="SAM" id="MobiDB-lite"/>
    </source>
</evidence>
<evidence type="ECO:0000313" key="3">
    <source>
        <dbReference type="Proteomes" id="UP000023435"/>
    </source>
</evidence>
<dbReference type="EMBL" id="JAJA02000001">
    <property type="protein sequence ID" value="KWS07190.1"/>
    <property type="molecule type" value="Genomic_DNA"/>
</dbReference>
<sequence length="38" mass="4355">MRIPARAHDRITDRYVGAAAESDEIQPPTRQLRKNHIA</sequence>
<name>A0A120AI51_9GAMM</name>
<organism evidence="2 3">
    <name type="scientific">Lysobacter capsici AZ78</name>
    <dbReference type="NCBI Taxonomy" id="1444315"/>
    <lineage>
        <taxon>Bacteria</taxon>
        <taxon>Pseudomonadati</taxon>
        <taxon>Pseudomonadota</taxon>
        <taxon>Gammaproteobacteria</taxon>
        <taxon>Lysobacterales</taxon>
        <taxon>Lysobacteraceae</taxon>
        <taxon>Lysobacter</taxon>
    </lineage>
</organism>
<dbReference type="AlphaFoldDB" id="A0A120AI51"/>